<dbReference type="EMBL" id="ML976994">
    <property type="protein sequence ID" value="KAF1955654.1"/>
    <property type="molecule type" value="Genomic_DNA"/>
</dbReference>
<sequence length="451" mass="50407">MEAAGVMDEYPCVVVWGICDYADSYKNKGWQNYAAATAAAFVHFGLENTLSRLPHAKDAPFNSYAKQHESTCLRDTRVDLLREIYNWVKGPDEWCIFWLSGLAGTGKSMIARTVARSYCDKQRLAASFFFSRGGGDVGHASKFVASIAVQLAQNVPASRKHICSAVAEDEEVRQALADLHAILNILEDPAQPLRLHHPSFRDFLLDKKRCDDDSFGVNGGSTHKKLASRCLELMSAPNSLQQDMCRLSEPGMLGREMDGSRITACLPPELQYACRYWVDHLERSYGSIKDGDVTHRFLETHLLHWLEAMSLMHETSLCVNLVARLRLLVTPFSHTVASFLHDASRFVLRFVSILADAPLQVYSSALVFSPEASIVGKIFIRQVQQTVKMLSQREAEWDAYRSVLEGHSQRVNAVVFSLDRQLVTSASNDCTVLVWETAMGQCRSVLEGHSS</sequence>
<keyword evidence="1" id="KW-0677">Repeat</keyword>
<keyword evidence="2" id="KW-0853">WD repeat</keyword>
<feature type="repeat" description="WD" evidence="2">
    <location>
        <begin position="404"/>
        <end position="445"/>
    </location>
</feature>
<dbReference type="Gene3D" id="2.130.10.10">
    <property type="entry name" value="YVTN repeat-like/Quinoprotein amine dehydrogenase"/>
    <property type="match status" value="1"/>
</dbReference>
<dbReference type="SUPFAM" id="SSF53167">
    <property type="entry name" value="Purine and uridine phosphorylases"/>
    <property type="match status" value="1"/>
</dbReference>
<organism evidence="4 5">
    <name type="scientific">Byssothecium circinans</name>
    <dbReference type="NCBI Taxonomy" id="147558"/>
    <lineage>
        <taxon>Eukaryota</taxon>
        <taxon>Fungi</taxon>
        <taxon>Dikarya</taxon>
        <taxon>Ascomycota</taxon>
        <taxon>Pezizomycotina</taxon>
        <taxon>Dothideomycetes</taxon>
        <taxon>Pleosporomycetidae</taxon>
        <taxon>Pleosporales</taxon>
        <taxon>Massarineae</taxon>
        <taxon>Massarinaceae</taxon>
        <taxon>Byssothecium</taxon>
    </lineage>
</organism>
<evidence type="ECO:0000313" key="5">
    <source>
        <dbReference type="Proteomes" id="UP000800035"/>
    </source>
</evidence>
<dbReference type="InterPro" id="IPR036322">
    <property type="entry name" value="WD40_repeat_dom_sf"/>
</dbReference>
<dbReference type="InterPro" id="IPR015943">
    <property type="entry name" value="WD40/YVTN_repeat-like_dom_sf"/>
</dbReference>
<dbReference type="AlphaFoldDB" id="A0A6A5TTM9"/>
<proteinExistence type="predicted"/>
<dbReference type="OrthoDB" id="5421599at2759"/>
<evidence type="ECO:0000313" key="4">
    <source>
        <dbReference type="EMBL" id="KAF1955654.1"/>
    </source>
</evidence>
<dbReference type="PANTHER" id="PTHR10039">
    <property type="entry name" value="AMELOGENIN"/>
    <property type="match status" value="1"/>
</dbReference>
<accession>A0A6A5TTM9</accession>
<dbReference type="PROSITE" id="PS50082">
    <property type="entry name" value="WD_REPEATS_2"/>
    <property type="match status" value="1"/>
</dbReference>
<dbReference type="PROSITE" id="PS50294">
    <property type="entry name" value="WD_REPEATS_REGION"/>
    <property type="match status" value="1"/>
</dbReference>
<dbReference type="Pfam" id="PF24883">
    <property type="entry name" value="NPHP3_N"/>
    <property type="match status" value="1"/>
</dbReference>
<feature type="domain" description="Nephrocystin 3-like N-terminal" evidence="3">
    <location>
        <begin position="83"/>
        <end position="175"/>
    </location>
</feature>
<protein>
    <recommendedName>
        <fullName evidence="3">Nephrocystin 3-like N-terminal domain-containing protein</fullName>
    </recommendedName>
</protein>
<keyword evidence="5" id="KW-1185">Reference proteome</keyword>
<gene>
    <name evidence="4" type="ORF">CC80DRAFT_549348</name>
</gene>
<dbReference type="SUPFAM" id="SSF50978">
    <property type="entry name" value="WD40 repeat-like"/>
    <property type="match status" value="1"/>
</dbReference>
<dbReference type="InterPro" id="IPR001680">
    <property type="entry name" value="WD40_rpt"/>
</dbReference>
<reference evidence="4" key="1">
    <citation type="journal article" date="2020" name="Stud. Mycol.">
        <title>101 Dothideomycetes genomes: a test case for predicting lifestyles and emergence of pathogens.</title>
        <authorList>
            <person name="Haridas S."/>
            <person name="Albert R."/>
            <person name="Binder M."/>
            <person name="Bloem J."/>
            <person name="Labutti K."/>
            <person name="Salamov A."/>
            <person name="Andreopoulos B."/>
            <person name="Baker S."/>
            <person name="Barry K."/>
            <person name="Bills G."/>
            <person name="Bluhm B."/>
            <person name="Cannon C."/>
            <person name="Castanera R."/>
            <person name="Culley D."/>
            <person name="Daum C."/>
            <person name="Ezra D."/>
            <person name="Gonzalez J."/>
            <person name="Henrissat B."/>
            <person name="Kuo A."/>
            <person name="Liang C."/>
            <person name="Lipzen A."/>
            <person name="Lutzoni F."/>
            <person name="Magnuson J."/>
            <person name="Mondo S."/>
            <person name="Nolan M."/>
            <person name="Ohm R."/>
            <person name="Pangilinan J."/>
            <person name="Park H.-J."/>
            <person name="Ramirez L."/>
            <person name="Alfaro M."/>
            <person name="Sun H."/>
            <person name="Tritt A."/>
            <person name="Yoshinaga Y."/>
            <person name="Zwiers L.-H."/>
            <person name="Turgeon B."/>
            <person name="Goodwin S."/>
            <person name="Spatafora J."/>
            <person name="Crous P."/>
            <person name="Grigoriev I."/>
        </authorList>
    </citation>
    <scope>NUCLEOTIDE SEQUENCE</scope>
    <source>
        <strain evidence="4">CBS 675.92</strain>
    </source>
</reference>
<dbReference type="InterPro" id="IPR035994">
    <property type="entry name" value="Nucleoside_phosphorylase_sf"/>
</dbReference>
<name>A0A6A5TTM9_9PLEO</name>
<dbReference type="GO" id="GO:0009116">
    <property type="term" value="P:nucleoside metabolic process"/>
    <property type="evidence" value="ECO:0007669"/>
    <property type="project" value="InterPro"/>
</dbReference>
<dbReference type="Proteomes" id="UP000800035">
    <property type="component" value="Unassembled WGS sequence"/>
</dbReference>
<dbReference type="PANTHER" id="PTHR10039:SF14">
    <property type="entry name" value="NACHT DOMAIN-CONTAINING PROTEIN"/>
    <property type="match status" value="1"/>
</dbReference>
<evidence type="ECO:0000256" key="1">
    <source>
        <dbReference type="ARBA" id="ARBA00022737"/>
    </source>
</evidence>
<dbReference type="Gene3D" id="3.40.50.1580">
    <property type="entry name" value="Nucleoside phosphorylase domain"/>
    <property type="match status" value="1"/>
</dbReference>
<dbReference type="GO" id="GO:0003824">
    <property type="term" value="F:catalytic activity"/>
    <property type="evidence" value="ECO:0007669"/>
    <property type="project" value="InterPro"/>
</dbReference>
<dbReference type="SMART" id="SM00320">
    <property type="entry name" value="WD40"/>
    <property type="match status" value="1"/>
</dbReference>
<dbReference type="SUPFAM" id="SSF52540">
    <property type="entry name" value="P-loop containing nucleoside triphosphate hydrolases"/>
    <property type="match status" value="1"/>
</dbReference>
<dbReference type="Pfam" id="PF00400">
    <property type="entry name" value="WD40"/>
    <property type="match status" value="1"/>
</dbReference>
<evidence type="ECO:0000259" key="3">
    <source>
        <dbReference type="Pfam" id="PF24883"/>
    </source>
</evidence>
<dbReference type="InterPro" id="IPR056884">
    <property type="entry name" value="NPHP3-like_N"/>
</dbReference>
<dbReference type="InterPro" id="IPR027417">
    <property type="entry name" value="P-loop_NTPase"/>
</dbReference>
<evidence type="ECO:0000256" key="2">
    <source>
        <dbReference type="PROSITE-ProRule" id="PRU00221"/>
    </source>
</evidence>